<comment type="caution">
    <text evidence="20">The sequence shown here is derived from an EMBL/GenBank/DDBJ whole genome shotgun (WGS) entry which is preliminary data.</text>
</comment>
<evidence type="ECO:0000256" key="5">
    <source>
        <dbReference type="ARBA" id="ARBA00022723"/>
    </source>
</evidence>
<dbReference type="GO" id="GO:0009228">
    <property type="term" value="P:thiamine biosynthetic process"/>
    <property type="evidence" value="ECO:0007669"/>
    <property type="project" value="UniProtKB-KW"/>
</dbReference>
<feature type="binding site" evidence="18">
    <location>
        <position position="35"/>
    </location>
    <ligand>
        <name>Mg(2+)</name>
        <dbReference type="ChEBI" id="CHEBI:18420"/>
    </ligand>
</feature>
<dbReference type="InterPro" id="IPR013785">
    <property type="entry name" value="Aldolase_TIM"/>
</dbReference>
<dbReference type="GO" id="GO:0006260">
    <property type="term" value="P:DNA replication"/>
    <property type="evidence" value="ECO:0007669"/>
    <property type="project" value="UniProtKB-KW"/>
</dbReference>
<keyword evidence="7 20" id="KW-0378">Hydrolase</keyword>
<evidence type="ECO:0000256" key="11">
    <source>
        <dbReference type="ARBA" id="ARBA00036904"/>
    </source>
</evidence>
<feature type="binding site" evidence="17">
    <location>
        <position position="26"/>
    </location>
    <ligand>
        <name>8-oxo-dGTP</name>
        <dbReference type="ChEBI" id="CHEBI:77896"/>
    </ligand>
</feature>
<evidence type="ECO:0000256" key="7">
    <source>
        <dbReference type="ARBA" id="ARBA00022801"/>
    </source>
</evidence>
<dbReference type="InterPro" id="IPR022998">
    <property type="entry name" value="ThiamineP_synth_TenI"/>
</dbReference>
<evidence type="ECO:0000256" key="12">
    <source>
        <dbReference type="ARBA" id="ARBA00038905"/>
    </source>
</evidence>
<evidence type="ECO:0000256" key="18">
    <source>
        <dbReference type="PIRSR" id="PIRSR603561-2"/>
    </source>
</evidence>
<feature type="binding site" evidence="18">
    <location>
        <position position="55"/>
    </location>
    <ligand>
        <name>Mg(2+)</name>
        <dbReference type="ChEBI" id="CHEBI:18420"/>
    </ligand>
</feature>
<dbReference type="GO" id="GO:0035539">
    <property type="term" value="F:8-oxo-7,8-dihydrodeoxyguanosine triphosphate pyrophosphatase activity"/>
    <property type="evidence" value="ECO:0007669"/>
    <property type="project" value="UniProtKB-EC"/>
</dbReference>
<keyword evidence="5 18" id="KW-0479">Metal-binding</keyword>
<dbReference type="SUPFAM" id="SSF55811">
    <property type="entry name" value="Nudix"/>
    <property type="match status" value="1"/>
</dbReference>
<keyword evidence="9" id="KW-0234">DNA repair</keyword>
<dbReference type="NCBIfam" id="NF006530">
    <property type="entry name" value="PRK08999.1"/>
    <property type="match status" value="1"/>
</dbReference>
<dbReference type="InterPro" id="IPR000086">
    <property type="entry name" value="NUDIX_hydrolase_dom"/>
</dbReference>
<organism evidence="20">
    <name type="scientific">Leucothrix mucor</name>
    <dbReference type="NCBI Taxonomy" id="45248"/>
    <lineage>
        <taxon>Bacteria</taxon>
        <taxon>Pseudomonadati</taxon>
        <taxon>Pseudomonadota</taxon>
        <taxon>Gammaproteobacteria</taxon>
        <taxon>Thiotrichales</taxon>
        <taxon>Thiotrichaceae</taxon>
        <taxon>Leucothrix</taxon>
    </lineage>
</organism>
<dbReference type="Pfam" id="PF14815">
    <property type="entry name" value="NUDIX_4"/>
    <property type="match status" value="1"/>
</dbReference>
<feature type="domain" description="Nudix hydrolase" evidence="19">
    <location>
        <begin position="1"/>
        <end position="128"/>
    </location>
</feature>
<evidence type="ECO:0000256" key="14">
    <source>
        <dbReference type="ARBA" id="ARBA00041592"/>
    </source>
</evidence>
<protein>
    <recommendedName>
        <fullName evidence="13">8-oxo-dGTP diphosphatase</fullName>
        <ecNumber evidence="12">3.6.1.55</ecNumber>
    </recommendedName>
    <alternativeName>
        <fullName evidence="16">7,8-dihydro-8-oxoguanine-triphosphatase</fullName>
    </alternativeName>
    <alternativeName>
        <fullName evidence="15">Mutator protein MutT</fullName>
    </alternativeName>
    <alternativeName>
        <fullName evidence="14">dGTP pyrophosphohydrolase</fullName>
    </alternativeName>
</protein>
<name>A0A7V2WV60_LEUMU</name>
<dbReference type="Pfam" id="PF02581">
    <property type="entry name" value="TMP-TENI"/>
    <property type="match status" value="1"/>
</dbReference>
<dbReference type="PROSITE" id="PS00893">
    <property type="entry name" value="NUDIX_BOX"/>
    <property type="match status" value="1"/>
</dbReference>
<feature type="binding site" evidence="17">
    <location>
        <begin position="32"/>
        <end position="35"/>
    </location>
    <ligand>
        <name>8-oxo-dGTP</name>
        <dbReference type="ChEBI" id="CHEBI:77896"/>
    </ligand>
</feature>
<keyword evidence="8 18" id="KW-0460">Magnesium</keyword>
<reference evidence="20" key="1">
    <citation type="journal article" date="2020" name="mSystems">
        <title>Genome- and Community-Level Interaction Insights into Carbon Utilization and Element Cycling Functions of Hydrothermarchaeota in Hydrothermal Sediment.</title>
        <authorList>
            <person name="Zhou Z."/>
            <person name="Liu Y."/>
            <person name="Xu W."/>
            <person name="Pan J."/>
            <person name="Luo Z.H."/>
            <person name="Li M."/>
        </authorList>
    </citation>
    <scope>NUCLEOTIDE SEQUENCE [LARGE SCALE GENOMIC DNA]</scope>
    <source>
        <strain evidence="20">HyVt-493</strain>
    </source>
</reference>
<evidence type="ECO:0000256" key="9">
    <source>
        <dbReference type="ARBA" id="ARBA00023204"/>
    </source>
</evidence>
<dbReference type="GO" id="GO:0044716">
    <property type="term" value="F:8-oxo-GDP phosphatase activity"/>
    <property type="evidence" value="ECO:0007669"/>
    <property type="project" value="TreeGrafter"/>
</dbReference>
<dbReference type="CDD" id="cd00564">
    <property type="entry name" value="TMP_TenI"/>
    <property type="match status" value="1"/>
</dbReference>
<dbReference type="GO" id="GO:0046872">
    <property type="term" value="F:metal ion binding"/>
    <property type="evidence" value="ECO:0007669"/>
    <property type="project" value="UniProtKB-KW"/>
</dbReference>
<evidence type="ECO:0000256" key="13">
    <source>
        <dbReference type="ARBA" id="ARBA00040794"/>
    </source>
</evidence>
<evidence type="ECO:0000256" key="6">
    <source>
        <dbReference type="ARBA" id="ARBA00022763"/>
    </source>
</evidence>
<dbReference type="GO" id="GO:0008413">
    <property type="term" value="F:8-oxo-7,8-dihydroguanosine triphosphate pyrophosphatase activity"/>
    <property type="evidence" value="ECO:0007669"/>
    <property type="project" value="InterPro"/>
</dbReference>
<evidence type="ECO:0000256" key="8">
    <source>
        <dbReference type="ARBA" id="ARBA00022842"/>
    </source>
</evidence>
<comment type="similarity">
    <text evidence="2">Belongs to the Nudix hydrolase family.</text>
</comment>
<evidence type="ECO:0000256" key="15">
    <source>
        <dbReference type="ARBA" id="ARBA00041979"/>
    </source>
</evidence>
<dbReference type="PANTHER" id="PTHR47707:SF1">
    <property type="entry name" value="NUDIX HYDROLASE FAMILY PROTEIN"/>
    <property type="match status" value="1"/>
</dbReference>
<comment type="catalytic activity">
    <reaction evidence="11">
        <text>8-oxo-GTP + H2O = 8-oxo-GMP + diphosphate + H(+)</text>
        <dbReference type="Rhea" id="RHEA:67616"/>
        <dbReference type="ChEBI" id="CHEBI:15377"/>
        <dbReference type="ChEBI" id="CHEBI:15378"/>
        <dbReference type="ChEBI" id="CHEBI:33019"/>
        <dbReference type="ChEBI" id="CHEBI:143553"/>
        <dbReference type="ChEBI" id="CHEBI:145694"/>
    </reaction>
</comment>
<dbReference type="GO" id="GO:0006281">
    <property type="term" value="P:DNA repair"/>
    <property type="evidence" value="ECO:0007669"/>
    <property type="project" value="UniProtKB-KW"/>
</dbReference>
<dbReference type="SUPFAM" id="SSF51391">
    <property type="entry name" value="Thiamin phosphate synthase"/>
    <property type="match status" value="1"/>
</dbReference>
<dbReference type="EC" id="3.6.1.55" evidence="12"/>
<evidence type="ECO:0000256" key="16">
    <source>
        <dbReference type="ARBA" id="ARBA00042798"/>
    </source>
</evidence>
<keyword evidence="3" id="KW-0515">Mutator protein</keyword>
<dbReference type="InterPro" id="IPR029119">
    <property type="entry name" value="MutY_C"/>
</dbReference>
<accession>A0A7V2WV60</accession>
<evidence type="ECO:0000256" key="1">
    <source>
        <dbReference type="ARBA" id="ARBA00001946"/>
    </source>
</evidence>
<evidence type="ECO:0000256" key="4">
    <source>
        <dbReference type="ARBA" id="ARBA00022705"/>
    </source>
</evidence>
<dbReference type="InterPro" id="IPR015797">
    <property type="entry name" value="NUDIX_hydrolase-like_dom_sf"/>
</dbReference>
<dbReference type="NCBIfam" id="TIGR00586">
    <property type="entry name" value="mutt"/>
    <property type="match status" value="1"/>
</dbReference>
<dbReference type="CDD" id="cd03425">
    <property type="entry name" value="NUDIX_MutT_NudA_like"/>
    <property type="match status" value="1"/>
</dbReference>
<dbReference type="InterPro" id="IPR047127">
    <property type="entry name" value="MutT-like"/>
</dbReference>
<dbReference type="PRINTS" id="PR00502">
    <property type="entry name" value="NUDIXFAMILY"/>
</dbReference>
<dbReference type="PANTHER" id="PTHR47707">
    <property type="entry name" value="8-OXO-DGTP DIPHOSPHATASE"/>
    <property type="match status" value="1"/>
</dbReference>
<evidence type="ECO:0000313" key="20">
    <source>
        <dbReference type="EMBL" id="HFC92524.1"/>
    </source>
</evidence>
<dbReference type="FunFam" id="3.90.79.10:FF:000014">
    <property type="entry name" value="8-oxo-dGTP diphosphatase MutT"/>
    <property type="match status" value="1"/>
</dbReference>
<dbReference type="EMBL" id="DRMS01000258">
    <property type="protein sequence ID" value="HFC92524.1"/>
    <property type="molecule type" value="Genomic_DNA"/>
</dbReference>
<dbReference type="AlphaFoldDB" id="A0A7V2WV60"/>
<comment type="cofactor">
    <cofactor evidence="1 18">
        <name>Mg(2+)</name>
        <dbReference type="ChEBI" id="CHEBI:18420"/>
    </cofactor>
</comment>
<proteinExistence type="inferred from homology"/>
<dbReference type="InterPro" id="IPR020084">
    <property type="entry name" value="NUDIX_hydrolase_CS"/>
</dbReference>
<feature type="binding site" evidence="17">
    <location>
        <position position="21"/>
    </location>
    <ligand>
        <name>8-oxo-dGTP</name>
        <dbReference type="ChEBI" id="CHEBI:77896"/>
    </ligand>
</feature>
<comment type="catalytic activity">
    <reaction evidence="10">
        <text>8-oxo-dGTP + H2O = 8-oxo-dGMP + diphosphate + H(+)</text>
        <dbReference type="Rhea" id="RHEA:31575"/>
        <dbReference type="ChEBI" id="CHEBI:15377"/>
        <dbReference type="ChEBI" id="CHEBI:15378"/>
        <dbReference type="ChEBI" id="CHEBI:33019"/>
        <dbReference type="ChEBI" id="CHEBI:63224"/>
        <dbReference type="ChEBI" id="CHEBI:77896"/>
        <dbReference type="EC" id="3.6.1.55"/>
    </reaction>
</comment>
<evidence type="ECO:0000256" key="17">
    <source>
        <dbReference type="PIRSR" id="PIRSR603561-1"/>
    </source>
</evidence>
<dbReference type="Proteomes" id="UP000885750">
    <property type="component" value="Unassembled WGS sequence"/>
</dbReference>
<feature type="binding site" evidence="17">
    <location>
        <position position="117"/>
    </location>
    <ligand>
        <name>8-oxo-dGTP</name>
        <dbReference type="ChEBI" id="CHEBI:77896"/>
    </ligand>
</feature>
<dbReference type="InterPro" id="IPR020476">
    <property type="entry name" value="Nudix_hydrolase"/>
</dbReference>
<keyword evidence="6" id="KW-0227">DNA damage</keyword>
<dbReference type="PROSITE" id="PS51462">
    <property type="entry name" value="NUDIX"/>
    <property type="match status" value="1"/>
</dbReference>
<evidence type="ECO:0000256" key="3">
    <source>
        <dbReference type="ARBA" id="ARBA00022457"/>
    </source>
</evidence>
<dbReference type="GO" id="GO:0044715">
    <property type="term" value="F:8-oxo-dGDP phosphatase activity"/>
    <property type="evidence" value="ECO:0007669"/>
    <property type="project" value="TreeGrafter"/>
</dbReference>
<evidence type="ECO:0000256" key="10">
    <source>
        <dbReference type="ARBA" id="ARBA00035861"/>
    </source>
</evidence>
<dbReference type="Gene3D" id="3.20.20.70">
    <property type="entry name" value="Aldolase class I"/>
    <property type="match status" value="1"/>
</dbReference>
<evidence type="ECO:0000259" key="19">
    <source>
        <dbReference type="PROSITE" id="PS51462"/>
    </source>
</evidence>
<sequence>MLHVVVAVIQNKNGKILITQRNAEKHQGGKWEFPGGKVEQGESVQQALAREIDEELGIQIESVTPLIQIHHHYTELSVFLDVFTINTWQGEAYGKEGQPMRWVDLNKIHYYTFPVANQPILQALSLPDSCLITPEITDEVEFRQGVLRCLDQGITLIQLRAKTLAPSAYIKRATWLIKQCHAYKTSVLLNSPPSQLDCSQGLHLTSSQLLAAISRPNTNLLSAACHNRSELLKAQQLAVDFIFLSPIKATTSHPEAIGKGWQWFADHIKEINIPVYALGGLGANDIKIAKQNGAQGVAAISQLWQ</sequence>
<dbReference type="InterPro" id="IPR036206">
    <property type="entry name" value="ThiamineP_synth_sf"/>
</dbReference>
<gene>
    <name evidence="20" type="ORF">ENJ51_06900</name>
</gene>
<evidence type="ECO:0000256" key="2">
    <source>
        <dbReference type="ARBA" id="ARBA00005582"/>
    </source>
</evidence>
<dbReference type="Gene3D" id="3.90.79.10">
    <property type="entry name" value="Nucleoside Triphosphate Pyrophosphohydrolase"/>
    <property type="match status" value="1"/>
</dbReference>
<keyword evidence="4" id="KW-0235">DNA replication</keyword>
<dbReference type="InterPro" id="IPR003561">
    <property type="entry name" value="Mutator_MutT"/>
</dbReference>